<evidence type="ECO:0000256" key="1">
    <source>
        <dbReference type="SAM" id="SignalP"/>
    </source>
</evidence>
<reference evidence="3 4" key="1">
    <citation type="submission" date="2021-09" db="EMBL/GenBank/DDBJ databases">
        <title>Whole genome sequence of Nocardioides sp. GBK3QG-3.</title>
        <authorList>
            <person name="Tuo L."/>
        </authorList>
    </citation>
    <scope>NUCLEOTIDE SEQUENCE [LARGE SCALE GENOMIC DNA]</scope>
    <source>
        <strain evidence="3 4">GBK3QG-3</strain>
    </source>
</reference>
<proteinExistence type="predicted"/>
<feature type="domain" description="DUF4397" evidence="2">
    <location>
        <begin position="41"/>
        <end position="149"/>
    </location>
</feature>
<gene>
    <name evidence="3" type="ORF">K8U61_11945</name>
</gene>
<evidence type="ECO:0000259" key="2">
    <source>
        <dbReference type="Pfam" id="PF14344"/>
    </source>
</evidence>
<comment type="caution">
    <text evidence="3">The sequence shown here is derived from an EMBL/GenBank/DDBJ whole genome shotgun (WGS) entry which is preliminary data.</text>
</comment>
<evidence type="ECO:0000313" key="3">
    <source>
        <dbReference type="EMBL" id="MBZ5738878.1"/>
    </source>
</evidence>
<dbReference type="InterPro" id="IPR006311">
    <property type="entry name" value="TAT_signal"/>
</dbReference>
<accession>A0ABS7UCZ7</accession>
<name>A0ABS7UCZ7_9ACTN</name>
<keyword evidence="4" id="KW-1185">Reference proteome</keyword>
<protein>
    <submittedName>
        <fullName evidence="3">DUF4397 domain-containing protein</fullName>
    </submittedName>
</protein>
<dbReference type="Pfam" id="PF14344">
    <property type="entry name" value="DUF4397"/>
    <property type="match status" value="1"/>
</dbReference>
<feature type="chain" id="PRO_5045487344" evidence="1">
    <location>
        <begin position="26"/>
        <end position="258"/>
    </location>
</feature>
<dbReference type="EMBL" id="JAIQZJ010000006">
    <property type="protein sequence ID" value="MBZ5738878.1"/>
    <property type="molecule type" value="Genomic_DNA"/>
</dbReference>
<keyword evidence="1" id="KW-0732">Signal</keyword>
<organism evidence="3 4">
    <name type="scientific">Nocardioides mangrovi</name>
    <dbReference type="NCBI Taxonomy" id="2874580"/>
    <lineage>
        <taxon>Bacteria</taxon>
        <taxon>Bacillati</taxon>
        <taxon>Actinomycetota</taxon>
        <taxon>Actinomycetes</taxon>
        <taxon>Propionibacteriales</taxon>
        <taxon>Nocardioidaceae</taxon>
        <taxon>Nocardioides</taxon>
    </lineage>
</organism>
<dbReference type="RefSeq" id="WP_224123249.1">
    <property type="nucleotide sequence ID" value="NZ_JAIQZJ010000006.1"/>
</dbReference>
<feature type="signal peptide" evidence="1">
    <location>
        <begin position="1"/>
        <end position="25"/>
    </location>
</feature>
<dbReference type="InterPro" id="IPR025510">
    <property type="entry name" value="DUF4397"/>
</dbReference>
<dbReference type="PROSITE" id="PS51318">
    <property type="entry name" value="TAT"/>
    <property type="match status" value="1"/>
</dbReference>
<sequence length="258" mass="25958">MGSSRRRLSRRTVAVALAGALGALGVTLTAPPASVGRTDGAEVFVVQALPGASYDVSIDGKDVADGLATGVAGPYAVDAGGHDLVFTPTGDGAPIATSVRTGAGSSTDVVLHQPAARDGDPVVDTYVAPMKPIGPGKARVLLAHTATVPPADVRVDGEVVFTNIANGEYAEADLPAGTHTVALLPTGSRHDPILGPLDVRLPAGTITLVYAVGSPRDGSMDVVSHRERLASDGSVAPSRIETGSAGLAAFVRVRTFSG</sequence>
<dbReference type="Proteomes" id="UP000780875">
    <property type="component" value="Unassembled WGS sequence"/>
</dbReference>
<evidence type="ECO:0000313" key="4">
    <source>
        <dbReference type="Proteomes" id="UP000780875"/>
    </source>
</evidence>